<evidence type="ECO:0000256" key="1">
    <source>
        <dbReference type="SAM" id="MobiDB-lite"/>
    </source>
</evidence>
<dbReference type="EMBL" id="CAJOBH010135371">
    <property type="protein sequence ID" value="CAF4778985.1"/>
    <property type="molecule type" value="Genomic_DNA"/>
</dbReference>
<dbReference type="EMBL" id="CAJOBI010168209">
    <property type="protein sequence ID" value="CAF4878704.1"/>
    <property type="molecule type" value="Genomic_DNA"/>
</dbReference>
<evidence type="ECO:0000313" key="5">
    <source>
        <dbReference type="Proteomes" id="UP000676336"/>
    </source>
</evidence>
<feature type="non-terminal residue" evidence="3">
    <location>
        <position position="80"/>
    </location>
</feature>
<organism evidence="3 5">
    <name type="scientific">Rotaria magnacalcarata</name>
    <dbReference type="NCBI Taxonomy" id="392030"/>
    <lineage>
        <taxon>Eukaryota</taxon>
        <taxon>Metazoa</taxon>
        <taxon>Spiralia</taxon>
        <taxon>Gnathifera</taxon>
        <taxon>Rotifera</taxon>
        <taxon>Eurotatoria</taxon>
        <taxon>Bdelloidea</taxon>
        <taxon>Philodinida</taxon>
        <taxon>Philodinidae</taxon>
        <taxon>Rotaria</taxon>
    </lineage>
</organism>
<sequence length="80" mass="9429">QAHNLSSPNQMNNHDEQNHPSIKCELDSSDEIDEDLDDDIDIDEKQKQQNHNNYYFNYLQAFDISLTDKQRQKTTQSDES</sequence>
<dbReference type="Proteomes" id="UP000676336">
    <property type="component" value="Unassembled WGS sequence"/>
</dbReference>
<reference evidence="3" key="1">
    <citation type="submission" date="2021-02" db="EMBL/GenBank/DDBJ databases">
        <authorList>
            <person name="Nowell W R."/>
        </authorList>
    </citation>
    <scope>NUCLEOTIDE SEQUENCE</scope>
</reference>
<accession>A0A8S3C458</accession>
<evidence type="ECO:0000313" key="2">
    <source>
        <dbReference type="EMBL" id="CAF4778985.1"/>
    </source>
</evidence>
<dbReference type="EMBL" id="CAJOBJ010182674">
    <property type="protein sequence ID" value="CAF4924200.1"/>
    <property type="molecule type" value="Genomic_DNA"/>
</dbReference>
<feature type="region of interest" description="Disordered" evidence="1">
    <location>
        <begin position="1"/>
        <end position="24"/>
    </location>
</feature>
<evidence type="ECO:0000313" key="3">
    <source>
        <dbReference type="EMBL" id="CAF4878704.1"/>
    </source>
</evidence>
<protein>
    <submittedName>
        <fullName evidence="3">Uncharacterized protein</fullName>
    </submittedName>
</protein>
<dbReference type="AlphaFoldDB" id="A0A8S3C458"/>
<dbReference type="Proteomes" id="UP000681720">
    <property type="component" value="Unassembled WGS sequence"/>
</dbReference>
<feature type="compositionally biased region" description="Polar residues" evidence="1">
    <location>
        <begin position="1"/>
        <end position="12"/>
    </location>
</feature>
<evidence type="ECO:0000313" key="4">
    <source>
        <dbReference type="EMBL" id="CAF4924200.1"/>
    </source>
</evidence>
<name>A0A8S3C458_9BILA</name>
<dbReference type="Proteomes" id="UP000681967">
    <property type="component" value="Unassembled WGS sequence"/>
</dbReference>
<feature type="compositionally biased region" description="Basic and acidic residues" evidence="1">
    <location>
        <begin position="13"/>
        <end position="24"/>
    </location>
</feature>
<gene>
    <name evidence="2" type="ORF">BYL167_LOCUS47229</name>
    <name evidence="4" type="ORF">GIL414_LOCUS52971</name>
    <name evidence="3" type="ORF">SMN809_LOCUS50712</name>
</gene>
<feature type="non-terminal residue" evidence="3">
    <location>
        <position position="1"/>
    </location>
</feature>
<comment type="caution">
    <text evidence="3">The sequence shown here is derived from an EMBL/GenBank/DDBJ whole genome shotgun (WGS) entry which is preliminary data.</text>
</comment>
<proteinExistence type="predicted"/>